<dbReference type="Pfam" id="PF18142">
    <property type="entry name" value="SLATT_fungal"/>
    <property type="match status" value="1"/>
</dbReference>
<keyword evidence="2" id="KW-0812">Transmembrane</keyword>
<organism evidence="4 5">
    <name type="scientific">Coniochaeta hoffmannii</name>
    <dbReference type="NCBI Taxonomy" id="91930"/>
    <lineage>
        <taxon>Eukaryota</taxon>
        <taxon>Fungi</taxon>
        <taxon>Dikarya</taxon>
        <taxon>Ascomycota</taxon>
        <taxon>Pezizomycotina</taxon>
        <taxon>Sordariomycetes</taxon>
        <taxon>Sordariomycetidae</taxon>
        <taxon>Coniochaetales</taxon>
        <taxon>Coniochaetaceae</taxon>
        <taxon>Coniochaeta</taxon>
    </lineage>
</organism>
<dbReference type="InterPro" id="IPR041622">
    <property type="entry name" value="SLATT_fungi"/>
</dbReference>
<accession>A0AA38SBV0</accession>
<proteinExistence type="predicted"/>
<feature type="transmembrane region" description="Helical" evidence="2">
    <location>
        <begin position="132"/>
        <end position="151"/>
    </location>
</feature>
<protein>
    <recommendedName>
        <fullName evidence="3">SMODS and SLOG-associating 2TM effector domain-containing protein</fullName>
    </recommendedName>
</protein>
<dbReference type="PANTHER" id="PTHR38793">
    <property type="entry name" value="SLATT_FUNGAL DOMAIN-CONTAINING PROTEIN-RELATED"/>
    <property type="match status" value="1"/>
</dbReference>
<sequence length="255" mass="27794">MPGDSEKSGVTFEKVGARPPDAEHPMVASQPPARKHHVHLRQLAPAEWARLARGVGALHDDDENHTIVHPTCWYWPPKGLPQGLYRDTIMQKTKNFYQYHVLASIRWFLMIMQIILGAILTALGSLSSTSGTPITLLAALNTVDAGLLALMHNSGIPERYRSNRVEFSKVEDAIMEALDTGVVEWRQSVDEVLSDLFDRFQCAKASVNANMPSSYVSQESQRQKPPFPTGGVTPSGAAPAMAAPVTAAAAPHPIP</sequence>
<keyword evidence="2" id="KW-0472">Membrane</keyword>
<dbReference type="PANTHER" id="PTHR38793:SF1">
    <property type="entry name" value="SMODS AND SLOG-ASSOCIATING 2TM EFFECTOR DOMAIN-CONTAINING PROTEIN"/>
    <property type="match status" value="1"/>
</dbReference>
<dbReference type="Proteomes" id="UP001174691">
    <property type="component" value="Unassembled WGS sequence"/>
</dbReference>
<dbReference type="AlphaFoldDB" id="A0AA38SBV0"/>
<evidence type="ECO:0000256" key="2">
    <source>
        <dbReference type="SAM" id="Phobius"/>
    </source>
</evidence>
<evidence type="ECO:0000256" key="1">
    <source>
        <dbReference type="SAM" id="MobiDB-lite"/>
    </source>
</evidence>
<reference evidence="4" key="1">
    <citation type="submission" date="2022-07" db="EMBL/GenBank/DDBJ databases">
        <title>Fungi with potential for degradation of polypropylene.</title>
        <authorList>
            <person name="Gostincar C."/>
        </authorList>
    </citation>
    <scope>NUCLEOTIDE SEQUENCE</scope>
    <source>
        <strain evidence="4">EXF-13287</strain>
    </source>
</reference>
<dbReference type="NCBIfam" id="NF033635">
    <property type="entry name" value="SLATT_fungal"/>
    <property type="match status" value="1"/>
</dbReference>
<evidence type="ECO:0000313" key="5">
    <source>
        <dbReference type="Proteomes" id="UP001174691"/>
    </source>
</evidence>
<keyword evidence="5" id="KW-1185">Reference proteome</keyword>
<dbReference type="EMBL" id="JANBVN010000017">
    <property type="protein sequence ID" value="KAJ9161866.1"/>
    <property type="molecule type" value="Genomic_DNA"/>
</dbReference>
<evidence type="ECO:0000313" key="4">
    <source>
        <dbReference type="EMBL" id="KAJ9161866.1"/>
    </source>
</evidence>
<feature type="region of interest" description="Disordered" evidence="1">
    <location>
        <begin position="1"/>
        <end position="28"/>
    </location>
</feature>
<gene>
    <name evidence="4" type="ORF">NKR19_g1772</name>
</gene>
<keyword evidence="2" id="KW-1133">Transmembrane helix</keyword>
<name>A0AA38SBV0_9PEZI</name>
<feature type="region of interest" description="Disordered" evidence="1">
    <location>
        <begin position="213"/>
        <end position="255"/>
    </location>
</feature>
<feature type="transmembrane region" description="Helical" evidence="2">
    <location>
        <begin position="107"/>
        <end position="126"/>
    </location>
</feature>
<feature type="compositionally biased region" description="Low complexity" evidence="1">
    <location>
        <begin position="234"/>
        <end position="255"/>
    </location>
</feature>
<evidence type="ECO:0000259" key="3">
    <source>
        <dbReference type="Pfam" id="PF18142"/>
    </source>
</evidence>
<comment type="caution">
    <text evidence="4">The sequence shown here is derived from an EMBL/GenBank/DDBJ whole genome shotgun (WGS) entry which is preliminary data.</text>
</comment>
<feature type="domain" description="SMODS and SLOG-associating 2TM effector" evidence="3">
    <location>
        <begin position="89"/>
        <end position="205"/>
    </location>
</feature>